<dbReference type="EMBL" id="MK500578">
    <property type="protein sequence ID" value="QBK92524.1"/>
    <property type="molecule type" value="Genomic_DNA"/>
</dbReference>
<reference evidence="1" key="1">
    <citation type="journal article" date="2019" name="MBio">
        <title>Virus Genomes from Deep Sea Sediments Expand the Ocean Megavirome and Support Independent Origins of Viral Gigantism.</title>
        <authorList>
            <person name="Backstrom D."/>
            <person name="Yutin N."/>
            <person name="Jorgensen S.L."/>
            <person name="Dharamshi J."/>
            <person name="Homa F."/>
            <person name="Zaremba-Niedwiedzka K."/>
            <person name="Spang A."/>
            <person name="Wolf Y.I."/>
            <person name="Koonin E.V."/>
            <person name="Ettema T.J."/>
        </authorList>
    </citation>
    <scope>NUCLEOTIDE SEQUENCE</scope>
</reference>
<gene>
    <name evidence="1" type="ORF">LCPAC401_01620</name>
</gene>
<name>A0A481Z9G0_9VIRU</name>
<organism evidence="1">
    <name type="scientific">Pithovirus LCPAC401</name>
    <dbReference type="NCBI Taxonomy" id="2506595"/>
    <lineage>
        <taxon>Viruses</taxon>
        <taxon>Pithoviruses</taxon>
    </lineage>
</organism>
<evidence type="ECO:0000313" key="1">
    <source>
        <dbReference type="EMBL" id="QBK92524.1"/>
    </source>
</evidence>
<sequence>MKTITEEIQKKMNWESAFLCDLHNWIEYGRISHVSKLINEVDKLWKKYENVISKLADKWNKFRKEEQLSYYIYNFLTDLGLW</sequence>
<accession>A0A481Z9G0</accession>
<protein>
    <submittedName>
        <fullName evidence="1">Uncharacterized protein</fullName>
    </submittedName>
</protein>
<proteinExistence type="predicted"/>